<dbReference type="GO" id="GO:0007264">
    <property type="term" value="P:small GTPase-mediated signal transduction"/>
    <property type="evidence" value="ECO:0007669"/>
    <property type="project" value="InterPro"/>
</dbReference>
<dbReference type="AlphaFoldDB" id="A0A1X7U154"/>
<dbReference type="Gene3D" id="1.10.840.10">
    <property type="entry name" value="Ras guanine-nucleotide exchange factors catalytic domain"/>
    <property type="match status" value="1"/>
</dbReference>
<dbReference type="STRING" id="400682.A0A1X7U154"/>
<organism evidence="2">
    <name type="scientific">Amphimedon queenslandica</name>
    <name type="common">Sponge</name>
    <dbReference type="NCBI Taxonomy" id="400682"/>
    <lineage>
        <taxon>Eukaryota</taxon>
        <taxon>Metazoa</taxon>
        <taxon>Porifera</taxon>
        <taxon>Demospongiae</taxon>
        <taxon>Heteroscleromorpha</taxon>
        <taxon>Haplosclerida</taxon>
        <taxon>Niphatidae</taxon>
        <taxon>Amphimedon</taxon>
    </lineage>
</organism>
<evidence type="ECO:0000313" key="2">
    <source>
        <dbReference type="EnsemblMetazoa" id="Aqu2.1.21212_001"/>
    </source>
</evidence>
<protein>
    <recommendedName>
        <fullName evidence="3">PH domain-containing protein</fullName>
    </recommendedName>
</protein>
<dbReference type="OrthoDB" id="10254377at2759"/>
<dbReference type="InterPro" id="IPR011993">
    <property type="entry name" value="PH-like_dom_sf"/>
</dbReference>
<dbReference type="Gene3D" id="2.30.29.30">
    <property type="entry name" value="Pleckstrin-homology domain (PH domain)/Phosphotyrosine-binding domain (PTB)"/>
    <property type="match status" value="1"/>
</dbReference>
<feature type="region of interest" description="Disordered" evidence="1">
    <location>
        <begin position="104"/>
        <end position="156"/>
    </location>
</feature>
<dbReference type="EnsemblMetazoa" id="Aqu2.1.21212_001">
    <property type="protein sequence ID" value="Aqu2.1.21212_001"/>
    <property type="gene ID" value="Aqu2.1.21212"/>
</dbReference>
<name>A0A1X7U154_AMPQE</name>
<dbReference type="SUPFAM" id="SSF50729">
    <property type="entry name" value="PH domain-like"/>
    <property type="match status" value="1"/>
</dbReference>
<dbReference type="SUPFAM" id="SSF48366">
    <property type="entry name" value="Ras GEF"/>
    <property type="match status" value="1"/>
</dbReference>
<feature type="region of interest" description="Disordered" evidence="1">
    <location>
        <begin position="199"/>
        <end position="233"/>
    </location>
</feature>
<sequence length="452" mass="51194">GLLRGHIQSHRDPCIPHLALHQRDIVYIDSMKKRHPEDVTKYEMEIAKTLDFIEHCQKSRYDHLMPCKPVQKYLNSVLYIDELQKFFEDDNYKLSLQIEPPARKSLRVPSRPPPYPSFALRSSKSSEDLLTPPLEPEYTGPNIATPPRRTLTNHRSDADIIQNKRVGPVFIAGIPLATRLQAKGVTLPPNLEVSIKELKKVSSKESETGSESRKVKSSSPSLQPKKRSHVKTQSLGNNVWTALGIKQSSRASSPEQVQNVSLIDDSMLDNNVLGVATSDYTTPSASVGSNNSSIDVASFDETTEEVPRESDEEGACLDSAETEILYEGLLKRRVMKKSGKSYHMKISHLFWVQLTPSQIILLPSKYKNPKKAVNGNHLKYIQLFGSRVKHGDPFLKLKDRQFILMDSKGNETKFTSEGGSDTQVWVEQIRRAIINEEDRLRRQEEEKPLIKF</sequence>
<proteinExistence type="predicted"/>
<evidence type="ECO:0000256" key="1">
    <source>
        <dbReference type="SAM" id="MobiDB-lite"/>
    </source>
</evidence>
<evidence type="ECO:0008006" key="3">
    <source>
        <dbReference type="Google" id="ProtNLM"/>
    </source>
</evidence>
<dbReference type="GO" id="GO:0005085">
    <property type="term" value="F:guanyl-nucleotide exchange factor activity"/>
    <property type="evidence" value="ECO:0007669"/>
    <property type="project" value="InterPro"/>
</dbReference>
<reference evidence="2" key="1">
    <citation type="submission" date="2017-05" db="UniProtKB">
        <authorList>
            <consortium name="EnsemblMetazoa"/>
        </authorList>
    </citation>
    <scope>IDENTIFICATION</scope>
</reference>
<dbReference type="eggNOG" id="KOG3417">
    <property type="taxonomic scope" value="Eukaryota"/>
</dbReference>
<accession>A0A1X7U154</accession>
<dbReference type="FunCoup" id="A0A1X7U154">
    <property type="interactions" value="210"/>
</dbReference>
<dbReference type="InParanoid" id="A0A1X7U154"/>
<dbReference type="InterPro" id="IPR023578">
    <property type="entry name" value="Ras_GEF_dom_sf"/>
</dbReference>
<dbReference type="InterPro" id="IPR036964">
    <property type="entry name" value="RASGEF_cat_dom_sf"/>
</dbReference>
<feature type="compositionally biased region" description="Basic and acidic residues" evidence="1">
    <location>
        <begin position="199"/>
        <end position="214"/>
    </location>
</feature>